<reference evidence="6 7" key="1">
    <citation type="submission" date="2018-10" db="EMBL/GenBank/DDBJ databases">
        <title>Draft genome sequence of Bacillus salarius IM0101, isolated from a hypersaline soil in Inner Mongolia, China.</title>
        <authorList>
            <person name="Yamprayoonswat W."/>
            <person name="Boonvisut S."/>
            <person name="Jumpathong W."/>
            <person name="Sittihan S."/>
            <person name="Ruangsuj P."/>
            <person name="Wanthongcharoen S."/>
            <person name="Thongpramul N."/>
            <person name="Pimmason S."/>
            <person name="Yu B."/>
            <person name="Yasawong M."/>
        </authorList>
    </citation>
    <scope>NUCLEOTIDE SEQUENCE [LARGE SCALE GENOMIC DNA]</scope>
    <source>
        <strain evidence="6 7">IM0101</strain>
    </source>
</reference>
<comment type="similarity">
    <text evidence="1">Belongs to the LysR transcriptional regulatory family.</text>
</comment>
<dbReference type="CDD" id="cd05466">
    <property type="entry name" value="PBP2_LTTR_substrate"/>
    <property type="match status" value="1"/>
</dbReference>
<dbReference type="Pfam" id="PF00126">
    <property type="entry name" value="HTH_1"/>
    <property type="match status" value="1"/>
</dbReference>
<accession>A0A3R9P470</accession>
<evidence type="ECO:0000256" key="2">
    <source>
        <dbReference type="ARBA" id="ARBA00023015"/>
    </source>
</evidence>
<evidence type="ECO:0000256" key="4">
    <source>
        <dbReference type="ARBA" id="ARBA00023163"/>
    </source>
</evidence>
<keyword evidence="3" id="KW-0238">DNA-binding</keyword>
<evidence type="ECO:0000256" key="3">
    <source>
        <dbReference type="ARBA" id="ARBA00023125"/>
    </source>
</evidence>
<evidence type="ECO:0000313" key="6">
    <source>
        <dbReference type="EMBL" id="RSL30683.1"/>
    </source>
</evidence>
<dbReference type="GO" id="GO:0003677">
    <property type="term" value="F:DNA binding"/>
    <property type="evidence" value="ECO:0007669"/>
    <property type="project" value="UniProtKB-KW"/>
</dbReference>
<dbReference type="AlphaFoldDB" id="A0A3R9P470"/>
<dbReference type="Gene3D" id="3.40.190.290">
    <property type="match status" value="1"/>
</dbReference>
<keyword evidence="4" id="KW-0804">Transcription</keyword>
<dbReference type="SUPFAM" id="SSF46785">
    <property type="entry name" value="Winged helix' DNA-binding domain"/>
    <property type="match status" value="1"/>
</dbReference>
<dbReference type="PANTHER" id="PTHR30419">
    <property type="entry name" value="HTH-TYPE TRANSCRIPTIONAL REGULATOR YBHD"/>
    <property type="match status" value="1"/>
</dbReference>
<gene>
    <name evidence="6" type="ORF">D7Z54_24615</name>
</gene>
<comment type="caution">
    <text evidence="6">The sequence shown here is derived from an EMBL/GenBank/DDBJ whole genome shotgun (WGS) entry which is preliminary data.</text>
</comment>
<dbReference type="SUPFAM" id="SSF53850">
    <property type="entry name" value="Periplasmic binding protein-like II"/>
    <property type="match status" value="1"/>
</dbReference>
<dbReference type="GO" id="GO:0003700">
    <property type="term" value="F:DNA-binding transcription factor activity"/>
    <property type="evidence" value="ECO:0007669"/>
    <property type="project" value="InterPro"/>
</dbReference>
<dbReference type="InterPro" id="IPR005119">
    <property type="entry name" value="LysR_subst-bd"/>
</dbReference>
<feature type="domain" description="HTH lysR-type" evidence="5">
    <location>
        <begin position="1"/>
        <end position="58"/>
    </location>
</feature>
<evidence type="ECO:0000313" key="7">
    <source>
        <dbReference type="Proteomes" id="UP000275076"/>
    </source>
</evidence>
<protein>
    <submittedName>
        <fullName evidence="6">LysR family transcriptional regulator</fullName>
    </submittedName>
</protein>
<sequence>MSLAKYEIFSKVVERGSLTKAGDEMNLTQSAVSHAINGLEADFGFSLLNRGRSGLALTVNGERILAYIHEILNINEKMNQEANAIQGLEIGTVRIGTFTSVSSHWLPSIFKEFKSAYPRITIEVYEGDYEEIEDWIINGKIDCGFVNQVRSDHLDVVFLKQEKLLCIIPENHPMSQQEKVLFDQIEQKPFIMPRYGSYKYEGYHDVKRFFKENKVKANIAFELLDDYAIISMVQNNLGISILPHMLLTNLPEDVKSLDLEKNCHRTISIAANFDKSPATRKFIDCVTQWVPTHYIS</sequence>
<keyword evidence="2" id="KW-0805">Transcription regulation</keyword>
<keyword evidence="7" id="KW-1185">Reference proteome</keyword>
<dbReference type="EMBL" id="RBVX01000033">
    <property type="protein sequence ID" value="RSL30683.1"/>
    <property type="molecule type" value="Genomic_DNA"/>
</dbReference>
<dbReference type="Proteomes" id="UP000275076">
    <property type="component" value="Unassembled WGS sequence"/>
</dbReference>
<dbReference type="InterPro" id="IPR000847">
    <property type="entry name" value="LysR_HTH_N"/>
</dbReference>
<dbReference type="Gene3D" id="1.10.10.10">
    <property type="entry name" value="Winged helix-like DNA-binding domain superfamily/Winged helix DNA-binding domain"/>
    <property type="match status" value="1"/>
</dbReference>
<dbReference type="RefSeq" id="WP_125560079.1">
    <property type="nucleotide sequence ID" value="NZ_RBVX01000033.1"/>
</dbReference>
<dbReference type="GO" id="GO:0005829">
    <property type="term" value="C:cytosol"/>
    <property type="evidence" value="ECO:0007669"/>
    <property type="project" value="TreeGrafter"/>
</dbReference>
<dbReference type="PANTHER" id="PTHR30419:SF24">
    <property type="entry name" value="HTH-TYPE TRANSCRIPTIONAL REGULATOR CZCR"/>
    <property type="match status" value="1"/>
</dbReference>
<evidence type="ECO:0000259" key="5">
    <source>
        <dbReference type="PROSITE" id="PS50931"/>
    </source>
</evidence>
<organism evidence="6 7">
    <name type="scientific">Salibacterium salarium</name>
    <dbReference type="NCBI Taxonomy" id="284579"/>
    <lineage>
        <taxon>Bacteria</taxon>
        <taxon>Bacillati</taxon>
        <taxon>Bacillota</taxon>
        <taxon>Bacilli</taxon>
        <taxon>Bacillales</taxon>
        <taxon>Bacillaceae</taxon>
    </lineage>
</organism>
<dbReference type="InterPro" id="IPR036388">
    <property type="entry name" value="WH-like_DNA-bd_sf"/>
</dbReference>
<name>A0A3R9P470_9BACI</name>
<dbReference type="Pfam" id="PF03466">
    <property type="entry name" value="LysR_substrate"/>
    <property type="match status" value="1"/>
</dbReference>
<dbReference type="InterPro" id="IPR036390">
    <property type="entry name" value="WH_DNA-bd_sf"/>
</dbReference>
<dbReference type="InterPro" id="IPR050950">
    <property type="entry name" value="HTH-type_LysR_regulators"/>
</dbReference>
<evidence type="ECO:0000256" key="1">
    <source>
        <dbReference type="ARBA" id="ARBA00009437"/>
    </source>
</evidence>
<dbReference type="OrthoDB" id="63123at2"/>
<proteinExistence type="inferred from homology"/>
<dbReference type="PROSITE" id="PS50931">
    <property type="entry name" value="HTH_LYSR"/>
    <property type="match status" value="1"/>
</dbReference>
<dbReference type="PRINTS" id="PR00039">
    <property type="entry name" value="HTHLYSR"/>
</dbReference>